<dbReference type="EMBL" id="JBBJCI010000371">
    <property type="protein sequence ID" value="KAK7232096.1"/>
    <property type="molecule type" value="Genomic_DNA"/>
</dbReference>
<reference evidence="1 2" key="1">
    <citation type="submission" date="2024-03" db="EMBL/GenBank/DDBJ databases">
        <title>Aureococcus anophagefferens CCMP1851 and Kratosvirus quantuckense: Draft genome of a second virus-susceptible host strain in the model system.</title>
        <authorList>
            <person name="Chase E."/>
            <person name="Truchon A.R."/>
            <person name="Schepens W."/>
            <person name="Wilhelm S.W."/>
        </authorList>
    </citation>
    <scope>NUCLEOTIDE SEQUENCE [LARGE SCALE GENOMIC DNA]</scope>
    <source>
        <strain evidence="1 2">CCMP1851</strain>
    </source>
</reference>
<dbReference type="InterPro" id="IPR002893">
    <property type="entry name" value="Znf_MYND"/>
</dbReference>
<keyword evidence="2" id="KW-1185">Reference proteome</keyword>
<comment type="caution">
    <text evidence="1">The sequence shown here is derived from an EMBL/GenBank/DDBJ whole genome shotgun (WGS) entry which is preliminary data.</text>
</comment>
<dbReference type="Pfam" id="PF01753">
    <property type="entry name" value="zf-MYND"/>
    <property type="match status" value="1"/>
</dbReference>
<dbReference type="KEGG" id="aaf:AURANDRAFT_65164"/>
<dbReference type="PROSITE" id="PS50865">
    <property type="entry name" value="ZF_MYND_2"/>
    <property type="match status" value="1"/>
</dbReference>
<organism evidence="1 2">
    <name type="scientific">Aureococcus anophagefferens</name>
    <name type="common">Harmful bloom alga</name>
    <dbReference type="NCBI Taxonomy" id="44056"/>
    <lineage>
        <taxon>Eukaryota</taxon>
        <taxon>Sar</taxon>
        <taxon>Stramenopiles</taxon>
        <taxon>Ochrophyta</taxon>
        <taxon>Pelagophyceae</taxon>
        <taxon>Pelagomonadales</taxon>
        <taxon>Pelagomonadaceae</taxon>
        <taxon>Aureococcus</taxon>
    </lineage>
</organism>
<name>A0ABR1FJQ6_AURAN</name>
<dbReference type="Gene3D" id="6.10.140.2220">
    <property type="match status" value="1"/>
</dbReference>
<protein>
    <submittedName>
        <fullName evidence="1">MYND finger protein</fullName>
    </submittedName>
</protein>
<evidence type="ECO:0000313" key="1">
    <source>
        <dbReference type="EMBL" id="KAK7232096.1"/>
    </source>
</evidence>
<dbReference type="Proteomes" id="UP001363151">
    <property type="component" value="Unassembled WGS sequence"/>
</dbReference>
<evidence type="ECO:0000313" key="2">
    <source>
        <dbReference type="Proteomes" id="UP001363151"/>
    </source>
</evidence>
<dbReference type="SUPFAM" id="SSF144232">
    <property type="entry name" value="HIT/MYND zinc finger-like"/>
    <property type="match status" value="1"/>
</dbReference>
<accession>A0ABR1FJQ6</accession>
<proteinExistence type="predicted"/>
<dbReference type="PROSITE" id="PS01360">
    <property type="entry name" value="ZF_MYND_1"/>
    <property type="match status" value="1"/>
</dbReference>
<dbReference type="GO" id="GO:0008270">
    <property type="term" value="F:zinc ion binding"/>
    <property type="evidence" value="ECO:0007669"/>
    <property type="project" value="UniProtKB-KW"/>
</dbReference>
<sequence>MAKKKSSKKKARAPTPDDIGATVFIEGLQSQPELNGSRGTIIAFNREKNRYTVECGATTKKISVKPENLRVAGQVVERSILNDGDGAPVAAAAEGKIDPRTLSPWAMPSARVNTFQNTNDHPLTKAWIDAMPVSSKMAMMQVACGVPGRSVEALPAASQWCYTVSHLFMNFITHGHREFIVTTKDPGPSTEVVGVQLVGDARAAPAGFAGVDAGAPLYAVRVWLGGHHAVMRKMVDRTPRPELSPDYIYAESRAQIASGSMALRALSERVAGIDVRAPGAARASSASFASVLAPPNDLATPMQPKQREICSACGDARDEGRPKFMMCARCRGASYCSKACQKAHWSAHKKVCGVAATSDRESVVVSTIAPPELQGLWTAAPFSFTGELGANASAGHQIKDSAPRNVHGDAVFVVKIQLPMDGVGTMAMIYDRSRSFTLQMVPLPPNAAAYVRATREFQGNKAYLEAKREGENLRIFIDKRAPTPPW</sequence>
<gene>
    <name evidence="1" type="ORF">SO694_00031315</name>
</gene>